<keyword evidence="3" id="KW-0808">Transferase</keyword>
<dbReference type="Pfam" id="PF13649">
    <property type="entry name" value="Methyltransf_25"/>
    <property type="match status" value="1"/>
</dbReference>
<dbReference type="GO" id="GO:0032259">
    <property type="term" value="P:methylation"/>
    <property type="evidence" value="ECO:0007669"/>
    <property type="project" value="UniProtKB-KW"/>
</dbReference>
<dbReference type="EMBL" id="JAUEPN010000001">
    <property type="protein sequence ID" value="KAK3300561.1"/>
    <property type="molecule type" value="Genomic_DNA"/>
</dbReference>
<keyword evidence="3" id="KW-0489">Methyltransferase</keyword>
<protein>
    <submittedName>
        <fullName evidence="3">S-adenosyl-L-methionine-dependent methyltransferase</fullName>
    </submittedName>
</protein>
<proteinExistence type="inferred from homology"/>
<comment type="similarity">
    <text evidence="1">Belongs to the methyltransferase superfamily. LaeA methyltransferase family.</text>
</comment>
<gene>
    <name evidence="3" type="ORF">B0H64DRAFT_18719</name>
</gene>
<accession>A0AAE0HRN7</accession>
<evidence type="ECO:0000259" key="2">
    <source>
        <dbReference type="Pfam" id="PF13649"/>
    </source>
</evidence>
<reference evidence="3" key="2">
    <citation type="submission" date="2023-06" db="EMBL/GenBank/DDBJ databases">
        <authorList>
            <consortium name="Lawrence Berkeley National Laboratory"/>
            <person name="Haridas S."/>
            <person name="Hensen N."/>
            <person name="Bonometti L."/>
            <person name="Westerberg I."/>
            <person name="Brannstrom I.O."/>
            <person name="Guillou S."/>
            <person name="Cros-Aarteil S."/>
            <person name="Calhoun S."/>
            <person name="Kuo A."/>
            <person name="Mondo S."/>
            <person name="Pangilinan J."/>
            <person name="Riley R."/>
            <person name="Labutti K."/>
            <person name="Andreopoulos B."/>
            <person name="Lipzen A."/>
            <person name="Chen C."/>
            <person name="Yanf M."/>
            <person name="Daum C."/>
            <person name="Ng V."/>
            <person name="Clum A."/>
            <person name="Steindorff A."/>
            <person name="Ohm R."/>
            <person name="Martin F."/>
            <person name="Silar P."/>
            <person name="Natvig D."/>
            <person name="Lalanne C."/>
            <person name="Gautier V."/>
            <person name="Ament-Velasquez S.L."/>
            <person name="Kruys A."/>
            <person name="Hutchinson M.I."/>
            <person name="Powell A.J."/>
            <person name="Barry K."/>
            <person name="Miller A.N."/>
            <person name="Grigoriev I.V."/>
            <person name="Debuchy R."/>
            <person name="Gladieux P."/>
            <person name="Thoren M.H."/>
            <person name="Johannesson H."/>
        </authorList>
    </citation>
    <scope>NUCLEOTIDE SEQUENCE</scope>
    <source>
        <strain evidence="3">CBS 168.71</strain>
    </source>
</reference>
<dbReference type="RefSeq" id="XP_062664075.1">
    <property type="nucleotide sequence ID" value="XM_062799007.1"/>
</dbReference>
<dbReference type="AlphaFoldDB" id="A0AAE0HRN7"/>
<dbReference type="GO" id="GO:0008168">
    <property type="term" value="F:methyltransferase activity"/>
    <property type="evidence" value="ECO:0007669"/>
    <property type="project" value="UniProtKB-KW"/>
</dbReference>
<name>A0AAE0HRN7_9PEZI</name>
<sequence>MSNPEQAKKEYDSFAADYNNQYSATPTAALESQLIGLALGDDLTGLTVLDLGGGSGLHAREAVKRGAVSVDIVDISTGMLKVAEDVEKSLGREVMRFFEADAAKPLSHLPLRPEGYDVVMGNWVFDFAETAEVLMAMFENVVGNLKSGGLFVGVRTANIYSDNLKTGKYGITYNEYRPFPGGVKYSVTAQSDPPIVFDGATLDILRASSLEVYEQAGLTNVEAVPYGATEVVQKDSEYWKEFVADPFFVVVKGVKK</sequence>
<dbReference type="InterPro" id="IPR029063">
    <property type="entry name" value="SAM-dependent_MTases_sf"/>
</dbReference>
<feature type="domain" description="Methyltransferase" evidence="2">
    <location>
        <begin position="48"/>
        <end position="149"/>
    </location>
</feature>
<organism evidence="3 4">
    <name type="scientific">Chaetomium fimeti</name>
    <dbReference type="NCBI Taxonomy" id="1854472"/>
    <lineage>
        <taxon>Eukaryota</taxon>
        <taxon>Fungi</taxon>
        <taxon>Dikarya</taxon>
        <taxon>Ascomycota</taxon>
        <taxon>Pezizomycotina</taxon>
        <taxon>Sordariomycetes</taxon>
        <taxon>Sordariomycetidae</taxon>
        <taxon>Sordariales</taxon>
        <taxon>Chaetomiaceae</taxon>
        <taxon>Chaetomium</taxon>
    </lineage>
</organism>
<keyword evidence="4" id="KW-1185">Reference proteome</keyword>
<dbReference type="GeneID" id="87835955"/>
<dbReference type="PANTHER" id="PTHR43591">
    <property type="entry name" value="METHYLTRANSFERASE"/>
    <property type="match status" value="1"/>
</dbReference>
<dbReference type="Proteomes" id="UP001278766">
    <property type="component" value="Unassembled WGS sequence"/>
</dbReference>
<evidence type="ECO:0000313" key="4">
    <source>
        <dbReference type="Proteomes" id="UP001278766"/>
    </source>
</evidence>
<dbReference type="InterPro" id="IPR041698">
    <property type="entry name" value="Methyltransf_25"/>
</dbReference>
<reference evidence="3" key="1">
    <citation type="journal article" date="2023" name="Mol. Phylogenet. Evol.">
        <title>Genome-scale phylogeny and comparative genomics of the fungal order Sordariales.</title>
        <authorList>
            <person name="Hensen N."/>
            <person name="Bonometti L."/>
            <person name="Westerberg I."/>
            <person name="Brannstrom I.O."/>
            <person name="Guillou S."/>
            <person name="Cros-Aarteil S."/>
            <person name="Calhoun S."/>
            <person name="Haridas S."/>
            <person name="Kuo A."/>
            <person name="Mondo S."/>
            <person name="Pangilinan J."/>
            <person name="Riley R."/>
            <person name="LaButti K."/>
            <person name="Andreopoulos B."/>
            <person name="Lipzen A."/>
            <person name="Chen C."/>
            <person name="Yan M."/>
            <person name="Daum C."/>
            <person name="Ng V."/>
            <person name="Clum A."/>
            <person name="Steindorff A."/>
            <person name="Ohm R.A."/>
            <person name="Martin F."/>
            <person name="Silar P."/>
            <person name="Natvig D.O."/>
            <person name="Lalanne C."/>
            <person name="Gautier V."/>
            <person name="Ament-Velasquez S.L."/>
            <person name="Kruys A."/>
            <person name="Hutchinson M.I."/>
            <person name="Powell A.J."/>
            <person name="Barry K."/>
            <person name="Miller A.N."/>
            <person name="Grigoriev I.V."/>
            <person name="Debuchy R."/>
            <person name="Gladieux P."/>
            <person name="Hiltunen Thoren M."/>
            <person name="Johannesson H."/>
        </authorList>
    </citation>
    <scope>NUCLEOTIDE SEQUENCE</scope>
    <source>
        <strain evidence="3">CBS 168.71</strain>
    </source>
</reference>
<evidence type="ECO:0000256" key="1">
    <source>
        <dbReference type="ARBA" id="ARBA00038158"/>
    </source>
</evidence>
<evidence type="ECO:0000313" key="3">
    <source>
        <dbReference type="EMBL" id="KAK3300561.1"/>
    </source>
</evidence>
<comment type="caution">
    <text evidence="3">The sequence shown here is derived from an EMBL/GenBank/DDBJ whole genome shotgun (WGS) entry which is preliminary data.</text>
</comment>
<dbReference type="CDD" id="cd02440">
    <property type="entry name" value="AdoMet_MTases"/>
    <property type="match status" value="1"/>
</dbReference>
<dbReference type="SUPFAM" id="SSF53335">
    <property type="entry name" value="S-adenosyl-L-methionine-dependent methyltransferases"/>
    <property type="match status" value="1"/>
</dbReference>
<dbReference type="Gene3D" id="3.40.50.150">
    <property type="entry name" value="Vaccinia Virus protein VP39"/>
    <property type="match status" value="1"/>
</dbReference>